<feature type="chain" id="PRO_5021900038" evidence="2">
    <location>
        <begin position="27"/>
        <end position="78"/>
    </location>
</feature>
<evidence type="ECO:0000313" key="4">
    <source>
        <dbReference type="Proteomes" id="UP000318093"/>
    </source>
</evidence>
<keyword evidence="1" id="KW-0472">Membrane</keyword>
<dbReference type="AlphaFoldDB" id="A0A537JM57"/>
<reference evidence="3 4" key="1">
    <citation type="journal article" date="2019" name="Nat. Microbiol.">
        <title>Mediterranean grassland soil C-N compound turnover is dependent on rainfall and depth, and is mediated by genomically divergent microorganisms.</title>
        <authorList>
            <person name="Diamond S."/>
            <person name="Andeer P.F."/>
            <person name="Li Z."/>
            <person name="Crits-Christoph A."/>
            <person name="Burstein D."/>
            <person name="Anantharaman K."/>
            <person name="Lane K.R."/>
            <person name="Thomas B.C."/>
            <person name="Pan C."/>
            <person name="Northen T.R."/>
            <person name="Banfield J.F."/>
        </authorList>
    </citation>
    <scope>NUCLEOTIDE SEQUENCE [LARGE SCALE GENOMIC DNA]</scope>
    <source>
        <strain evidence="3">NP_6</strain>
    </source>
</reference>
<feature type="signal peptide" evidence="2">
    <location>
        <begin position="1"/>
        <end position="26"/>
    </location>
</feature>
<name>A0A537JM57_9BACT</name>
<comment type="caution">
    <text evidence="3">The sequence shown here is derived from an EMBL/GenBank/DDBJ whole genome shotgun (WGS) entry which is preliminary data.</text>
</comment>
<keyword evidence="2" id="KW-0732">Signal</keyword>
<protein>
    <submittedName>
        <fullName evidence="3">Uncharacterized protein</fullName>
    </submittedName>
</protein>
<evidence type="ECO:0000256" key="1">
    <source>
        <dbReference type="SAM" id="Phobius"/>
    </source>
</evidence>
<dbReference type="EMBL" id="VBAN01000052">
    <property type="protein sequence ID" value="TMI84641.1"/>
    <property type="molecule type" value="Genomic_DNA"/>
</dbReference>
<accession>A0A537JM57</accession>
<gene>
    <name evidence="3" type="ORF">E6H03_01660</name>
</gene>
<evidence type="ECO:0000256" key="2">
    <source>
        <dbReference type="SAM" id="SignalP"/>
    </source>
</evidence>
<evidence type="ECO:0000313" key="3">
    <source>
        <dbReference type="EMBL" id="TMI84641.1"/>
    </source>
</evidence>
<keyword evidence="1" id="KW-1133">Transmembrane helix</keyword>
<dbReference type="Proteomes" id="UP000318093">
    <property type="component" value="Unassembled WGS sequence"/>
</dbReference>
<keyword evidence="1" id="KW-0812">Transmembrane</keyword>
<organism evidence="3 4">
    <name type="scientific">Candidatus Segetimicrobium genomatis</name>
    <dbReference type="NCBI Taxonomy" id="2569760"/>
    <lineage>
        <taxon>Bacteria</taxon>
        <taxon>Bacillati</taxon>
        <taxon>Candidatus Sysuimicrobiota</taxon>
        <taxon>Candidatus Sysuimicrobiia</taxon>
        <taxon>Candidatus Sysuimicrobiales</taxon>
        <taxon>Candidatus Segetimicrobiaceae</taxon>
        <taxon>Candidatus Segetimicrobium</taxon>
    </lineage>
</organism>
<proteinExistence type="predicted"/>
<sequence length="78" mass="8512">MAAKIYRRLIGAVIFLIAAWAQQAAAAPVRPRGAGPANPFADFGPLTGTAITLDVINTVIVVYYLWRIWSRREERAAG</sequence>
<feature type="transmembrane region" description="Helical" evidence="1">
    <location>
        <begin position="50"/>
        <end position="66"/>
    </location>
</feature>